<evidence type="ECO:0000256" key="4">
    <source>
        <dbReference type="ARBA" id="ARBA00023180"/>
    </source>
</evidence>
<reference evidence="5 6" key="1">
    <citation type="submission" date="2019-07" db="EMBL/GenBank/DDBJ databases">
        <title>Draft genome assembly of a fouling barnacle, Amphibalanus amphitrite (Darwin, 1854): The first reference genome for Thecostraca.</title>
        <authorList>
            <person name="Kim W."/>
        </authorList>
    </citation>
    <scope>NUCLEOTIDE SEQUENCE [LARGE SCALE GENOMIC DNA]</scope>
    <source>
        <strain evidence="5">SNU_AA5</strain>
        <tissue evidence="5">Soma without cirri and trophi</tissue>
    </source>
</reference>
<keyword evidence="4" id="KW-0325">Glycoprotein</keyword>
<keyword evidence="3" id="KW-0677">Repeat</keyword>
<keyword evidence="6" id="KW-1185">Reference proteome</keyword>
<keyword evidence="2" id="KW-0732">Signal</keyword>
<dbReference type="SMART" id="SM00369">
    <property type="entry name" value="LRR_TYP"/>
    <property type="match status" value="7"/>
</dbReference>
<dbReference type="PANTHER" id="PTHR45842:SF12">
    <property type="entry name" value="KEKKON 5, ISOFORM A"/>
    <property type="match status" value="1"/>
</dbReference>
<sequence length="432" mass="49329">MTVGRDQPRLSTQELDALENMCDLQSLSDTTYCYCDHLTRDDATISNCWVYGDTRPNSTLWDTFHHQKRLHRLTVNLRGDGSLDFVPSRILSYTPQLWMFEIKNANITRVVSEAFTESESVAELRLTSNGIVRLEKHAFNSLTNLTRLNLGKNKITALGRHVFKNLPKLKLLFMDRNEIAKIRSGAFVGLDVLQVLELYDNRLDHLSHGTFRGLKRLERLDLHRNLIESIEDRTFSTLPSLRELDLEGNRIKYISEKGFSGLKNLMRLNLHDNKLLSILPGTFVETPELFFLDLRQNVLDTLEEKTFSPIMDNLKNITMYLFVRDNALHCDCRLAWLLRLRTATASTHVQAALDNTVCHMEGDSLPARLETTVTADPPLETSTLGIGPPVRLVDLKVGAAPLRKLMQLQVGLPRRREVVEKEHGECGQWLVT</sequence>
<dbReference type="AlphaFoldDB" id="A0A6A4WG89"/>
<dbReference type="Gene3D" id="3.80.10.10">
    <property type="entry name" value="Ribonuclease Inhibitor"/>
    <property type="match status" value="2"/>
</dbReference>
<name>A0A6A4WG89_AMPAM</name>
<dbReference type="InterPro" id="IPR050467">
    <property type="entry name" value="LRFN"/>
</dbReference>
<dbReference type="OrthoDB" id="27267at2759"/>
<dbReference type="SMART" id="SM00365">
    <property type="entry name" value="LRR_SD22"/>
    <property type="match status" value="4"/>
</dbReference>
<dbReference type="FunFam" id="3.80.10.10:FF:000770">
    <property type="entry name" value="Uncharacterized protein"/>
    <property type="match status" value="1"/>
</dbReference>
<evidence type="ECO:0000313" key="6">
    <source>
        <dbReference type="Proteomes" id="UP000440578"/>
    </source>
</evidence>
<gene>
    <name evidence="5" type="primary">Con_3</name>
    <name evidence="5" type="ORF">FJT64_025957</name>
</gene>
<dbReference type="InterPro" id="IPR003591">
    <property type="entry name" value="Leu-rich_rpt_typical-subtyp"/>
</dbReference>
<proteinExistence type="predicted"/>
<dbReference type="PANTHER" id="PTHR45842">
    <property type="entry name" value="SYNAPTIC ADHESION-LIKE MOLECULE SALM"/>
    <property type="match status" value="1"/>
</dbReference>
<dbReference type="SUPFAM" id="SSF52058">
    <property type="entry name" value="L domain-like"/>
    <property type="match status" value="1"/>
</dbReference>
<protein>
    <submittedName>
        <fullName evidence="5">Connectin</fullName>
    </submittedName>
</protein>
<evidence type="ECO:0000313" key="5">
    <source>
        <dbReference type="EMBL" id="KAF0301822.1"/>
    </source>
</evidence>
<organism evidence="5 6">
    <name type="scientific">Amphibalanus amphitrite</name>
    <name type="common">Striped barnacle</name>
    <name type="synonym">Balanus amphitrite</name>
    <dbReference type="NCBI Taxonomy" id="1232801"/>
    <lineage>
        <taxon>Eukaryota</taxon>
        <taxon>Metazoa</taxon>
        <taxon>Ecdysozoa</taxon>
        <taxon>Arthropoda</taxon>
        <taxon>Crustacea</taxon>
        <taxon>Multicrustacea</taxon>
        <taxon>Cirripedia</taxon>
        <taxon>Thoracica</taxon>
        <taxon>Thoracicalcarea</taxon>
        <taxon>Balanomorpha</taxon>
        <taxon>Balanoidea</taxon>
        <taxon>Balanidae</taxon>
        <taxon>Amphibalaninae</taxon>
        <taxon>Amphibalanus</taxon>
    </lineage>
</organism>
<dbReference type="InterPro" id="IPR032675">
    <property type="entry name" value="LRR_dom_sf"/>
</dbReference>
<evidence type="ECO:0000256" key="1">
    <source>
        <dbReference type="ARBA" id="ARBA00022614"/>
    </source>
</evidence>
<evidence type="ECO:0000256" key="3">
    <source>
        <dbReference type="ARBA" id="ARBA00022737"/>
    </source>
</evidence>
<evidence type="ECO:0000256" key="2">
    <source>
        <dbReference type="ARBA" id="ARBA00022729"/>
    </source>
</evidence>
<dbReference type="Pfam" id="PF13855">
    <property type="entry name" value="LRR_8"/>
    <property type="match status" value="3"/>
</dbReference>
<comment type="caution">
    <text evidence="5">The sequence shown here is derived from an EMBL/GenBank/DDBJ whole genome shotgun (WGS) entry which is preliminary data.</text>
</comment>
<dbReference type="PROSITE" id="PS51450">
    <property type="entry name" value="LRR"/>
    <property type="match status" value="2"/>
</dbReference>
<accession>A0A6A4WG89</accession>
<dbReference type="EMBL" id="VIIS01001117">
    <property type="protein sequence ID" value="KAF0301822.1"/>
    <property type="molecule type" value="Genomic_DNA"/>
</dbReference>
<keyword evidence="1" id="KW-0433">Leucine-rich repeat</keyword>
<dbReference type="InterPro" id="IPR001611">
    <property type="entry name" value="Leu-rich_rpt"/>
</dbReference>
<dbReference type="Proteomes" id="UP000440578">
    <property type="component" value="Unassembled WGS sequence"/>
</dbReference>